<keyword evidence="2" id="KW-0472">Membrane</keyword>
<evidence type="ECO:0000256" key="2">
    <source>
        <dbReference type="SAM" id="Phobius"/>
    </source>
</evidence>
<dbReference type="InterPro" id="IPR050400">
    <property type="entry name" value="Bact_Cytoskel_RodZ"/>
</dbReference>
<protein>
    <submittedName>
        <fullName evidence="4">Helix-turn-helix domain-containing protein</fullName>
    </submittedName>
</protein>
<gene>
    <name evidence="4" type="ORF">E4680_07085</name>
</gene>
<evidence type="ECO:0000313" key="5">
    <source>
        <dbReference type="Proteomes" id="UP000297890"/>
    </source>
</evidence>
<comment type="caution">
    <text evidence="4">The sequence shown here is derived from an EMBL/GenBank/DDBJ whole genome shotgun (WGS) entry which is preliminary data.</text>
</comment>
<dbReference type="InterPro" id="IPR025194">
    <property type="entry name" value="RodZ-like_C"/>
</dbReference>
<evidence type="ECO:0000259" key="3">
    <source>
        <dbReference type="Pfam" id="PF13464"/>
    </source>
</evidence>
<reference evidence="4 5" key="1">
    <citation type="journal article" date="2019" name="ISME J.">
        <title>Candidatus Macondimonas diazotrophica, a novel gammaproteobacterial genus dominating crude-oil-contaminated coastal sediments.</title>
        <authorList>
            <person name="Karthikeyan S."/>
            <person name="Konstantinidis K."/>
        </authorList>
    </citation>
    <scope>NUCLEOTIDE SEQUENCE [LARGE SCALE GENOMIC DNA]</scope>
    <source>
        <strain evidence="4 5">KTK01</strain>
    </source>
</reference>
<sequence length="327" mass="34641">MAMTFSSPDAPGNDKPDGAVGFGAILRAGREARGLDALHVADALRLSPRMVEAIEAEDLEQLPPPLFVKGYLRSYAALVEIDEGAVLQDFERRIPDRQAAQPLPPHRRQAIDLNDVKRGRQLASVILVLVLLGGATFWWMQPASDVDIGDSSGQTDTAIRPVESPDGSPAVDSSLDSLEPSSGESAASAIDSALDSPTSVTAPDGPQNEPPSALEATRPTPIPPADPVPLTASAELAPAFEADASTAVLKLRYQDDCWTEVRDARGRQLVYRLAKAGSEQEVRGTPPFSVYLGYAPGVSVEVDGTPVAMSAIVGNSTVARFKLDRPQ</sequence>
<evidence type="ECO:0000313" key="4">
    <source>
        <dbReference type="EMBL" id="TFZ82718.1"/>
    </source>
</evidence>
<dbReference type="PANTHER" id="PTHR34475:SF1">
    <property type="entry name" value="CYTOSKELETON PROTEIN RODZ"/>
    <property type="match status" value="1"/>
</dbReference>
<dbReference type="Pfam" id="PF13413">
    <property type="entry name" value="HTH_25"/>
    <property type="match status" value="1"/>
</dbReference>
<dbReference type="Gene3D" id="1.10.260.40">
    <property type="entry name" value="lambda repressor-like DNA-binding domains"/>
    <property type="match status" value="1"/>
</dbReference>
<feature type="domain" description="Cytoskeleton protein RodZ-like C-terminal" evidence="3">
    <location>
        <begin position="251"/>
        <end position="322"/>
    </location>
</feature>
<accession>A0A4Z0FB58</accession>
<proteinExistence type="predicted"/>
<keyword evidence="2" id="KW-0812">Transmembrane</keyword>
<evidence type="ECO:0000256" key="1">
    <source>
        <dbReference type="SAM" id="MobiDB-lite"/>
    </source>
</evidence>
<dbReference type="OrthoDB" id="9790252at2"/>
<feature type="compositionally biased region" description="Low complexity" evidence="1">
    <location>
        <begin position="185"/>
        <end position="196"/>
    </location>
</feature>
<feature type="transmembrane region" description="Helical" evidence="2">
    <location>
        <begin position="122"/>
        <end position="140"/>
    </location>
</feature>
<dbReference type="GO" id="GO:0003677">
    <property type="term" value="F:DNA binding"/>
    <property type="evidence" value="ECO:0007669"/>
    <property type="project" value="InterPro"/>
</dbReference>
<keyword evidence="5" id="KW-1185">Reference proteome</keyword>
<dbReference type="Pfam" id="PF13464">
    <property type="entry name" value="RodZ_C"/>
    <property type="match status" value="1"/>
</dbReference>
<dbReference type="Proteomes" id="UP000297890">
    <property type="component" value="Unassembled WGS sequence"/>
</dbReference>
<dbReference type="AlphaFoldDB" id="A0A4Z0FB58"/>
<dbReference type="PANTHER" id="PTHR34475">
    <property type="match status" value="1"/>
</dbReference>
<feature type="region of interest" description="Disordered" evidence="1">
    <location>
        <begin position="149"/>
        <end position="230"/>
    </location>
</feature>
<dbReference type="InterPro" id="IPR010982">
    <property type="entry name" value="Lambda_DNA-bd_dom_sf"/>
</dbReference>
<organism evidence="4 5">
    <name type="scientific">Candidatus Macondimonas diazotrophica</name>
    <dbReference type="NCBI Taxonomy" id="2305248"/>
    <lineage>
        <taxon>Bacteria</taxon>
        <taxon>Pseudomonadati</taxon>
        <taxon>Pseudomonadota</taxon>
        <taxon>Gammaproteobacteria</taxon>
        <taxon>Chromatiales</taxon>
        <taxon>Ectothiorhodospiraceae</taxon>
        <taxon>Candidatus Macondimonas</taxon>
    </lineage>
</organism>
<feature type="compositionally biased region" description="Polar residues" evidence="1">
    <location>
        <begin position="174"/>
        <end position="184"/>
    </location>
</feature>
<name>A0A4Z0FB58_9GAMM</name>
<dbReference type="EMBL" id="SRIO01000007">
    <property type="protein sequence ID" value="TFZ82718.1"/>
    <property type="molecule type" value="Genomic_DNA"/>
</dbReference>
<keyword evidence="2" id="KW-1133">Transmembrane helix</keyword>